<dbReference type="InterPro" id="IPR016032">
    <property type="entry name" value="Sig_transdc_resp-reg_C-effctor"/>
</dbReference>
<keyword evidence="6" id="KW-1185">Reference proteome</keyword>
<dbReference type="PANTHER" id="PTHR44688">
    <property type="entry name" value="DNA-BINDING TRANSCRIPTIONAL ACTIVATOR DEVR_DOSR"/>
    <property type="match status" value="1"/>
</dbReference>
<dbReference type="GO" id="GO:0006355">
    <property type="term" value="P:regulation of DNA-templated transcription"/>
    <property type="evidence" value="ECO:0007669"/>
    <property type="project" value="InterPro"/>
</dbReference>
<evidence type="ECO:0000313" key="5">
    <source>
        <dbReference type="EMBL" id="TGG36689.1"/>
    </source>
</evidence>
<dbReference type="RefSeq" id="WP_135472404.1">
    <property type="nucleotide sequence ID" value="NZ_CASJPC010000010.1"/>
</dbReference>
<name>A0A4Z0V0Q8_9BACT</name>
<dbReference type="InterPro" id="IPR000792">
    <property type="entry name" value="Tscrpt_reg_LuxR_C"/>
</dbReference>
<dbReference type="Gene3D" id="1.10.10.10">
    <property type="entry name" value="Winged helix-like DNA-binding domain superfamily/Winged helix DNA-binding domain"/>
    <property type="match status" value="1"/>
</dbReference>
<reference evidence="5 6" key="1">
    <citation type="submission" date="2019-02" db="EMBL/GenBank/DDBJ databases">
        <title>Isolation and identification of novel species under the genus Muribaculum.</title>
        <authorList>
            <person name="Miyake S."/>
            <person name="Ding Y."/>
            <person name="Low A."/>
            <person name="Soh M."/>
            <person name="Seedorf H."/>
        </authorList>
    </citation>
    <scope>NUCLEOTIDE SEQUENCE [LARGE SCALE GENOMIC DNA]</scope>
    <source>
        <strain evidence="5 6">TLL-A3</strain>
    </source>
</reference>
<keyword evidence="1" id="KW-0805">Transcription regulation</keyword>
<evidence type="ECO:0000256" key="2">
    <source>
        <dbReference type="ARBA" id="ARBA00023125"/>
    </source>
</evidence>
<dbReference type="EMBL" id="SJSA01000002">
    <property type="protein sequence ID" value="TGG36689.1"/>
    <property type="molecule type" value="Genomic_DNA"/>
</dbReference>
<dbReference type="PANTHER" id="PTHR44688:SF16">
    <property type="entry name" value="DNA-BINDING TRANSCRIPTIONAL ACTIVATOR DEVR_DOSR"/>
    <property type="match status" value="1"/>
</dbReference>
<dbReference type="GeneID" id="82150654"/>
<evidence type="ECO:0000313" key="6">
    <source>
        <dbReference type="Proteomes" id="UP000297635"/>
    </source>
</evidence>
<dbReference type="SMART" id="SM00421">
    <property type="entry name" value="HTH_LUXR"/>
    <property type="match status" value="1"/>
</dbReference>
<proteinExistence type="predicted"/>
<feature type="domain" description="HTH luxR-type" evidence="4">
    <location>
        <begin position="1"/>
        <end position="62"/>
    </location>
</feature>
<dbReference type="InterPro" id="IPR036388">
    <property type="entry name" value="WH-like_DNA-bd_sf"/>
</dbReference>
<sequence>MPSLTDGEKAVLTLSIQGYTMSEIADRICLSPDTIKKYRQRIFEKLDVRNISEAIVAATNNKLL</sequence>
<protein>
    <submittedName>
        <fullName evidence="5">LuxR family transcriptional regulator</fullName>
    </submittedName>
</protein>
<dbReference type="SUPFAM" id="SSF46894">
    <property type="entry name" value="C-terminal effector domain of the bipartite response regulators"/>
    <property type="match status" value="1"/>
</dbReference>
<evidence type="ECO:0000259" key="4">
    <source>
        <dbReference type="PROSITE" id="PS50043"/>
    </source>
</evidence>
<dbReference type="PRINTS" id="PR00038">
    <property type="entry name" value="HTHLUXR"/>
</dbReference>
<evidence type="ECO:0000256" key="3">
    <source>
        <dbReference type="ARBA" id="ARBA00023163"/>
    </source>
</evidence>
<keyword evidence="2" id="KW-0238">DNA-binding</keyword>
<organism evidence="5 6">
    <name type="scientific">Duncaniella freteri</name>
    <dbReference type="NCBI Taxonomy" id="2530391"/>
    <lineage>
        <taxon>Bacteria</taxon>
        <taxon>Pseudomonadati</taxon>
        <taxon>Bacteroidota</taxon>
        <taxon>Bacteroidia</taxon>
        <taxon>Bacteroidales</taxon>
        <taxon>Muribaculaceae</taxon>
        <taxon>Duncaniella</taxon>
    </lineage>
</organism>
<dbReference type="PROSITE" id="PS50043">
    <property type="entry name" value="HTH_LUXR_2"/>
    <property type="match status" value="1"/>
</dbReference>
<accession>A0A4Z0V0Q8</accession>
<dbReference type="Pfam" id="PF00196">
    <property type="entry name" value="GerE"/>
    <property type="match status" value="1"/>
</dbReference>
<dbReference type="CDD" id="cd06170">
    <property type="entry name" value="LuxR_C_like"/>
    <property type="match status" value="1"/>
</dbReference>
<gene>
    <name evidence="5" type="ORF">EZ315_12710</name>
</gene>
<evidence type="ECO:0000256" key="1">
    <source>
        <dbReference type="ARBA" id="ARBA00023015"/>
    </source>
</evidence>
<dbReference type="Proteomes" id="UP000297635">
    <property type="component" value="Unassembled WGS sequence"/>
</dbReference>
<comment type="caution">
    <text evidence="5">The sequence shown here is derived from an EMBL/GenBank/DDBJ whole genome shotgun (WGS) entry which is preliminary data.</text>
</comment>
<dbReference type="GO" id="GO:0003677">
    <property type="term" value="F:DNA binding"/>
    <property type="evidence" value="ECO:0007669"/>
    <property type="project" value="UniProtKB-KW"/>
</dbReference>
<dbReference type="AlphaFoldDB" id="A0A4Z0V0Q8"/>
<keyword evidence="3" id="KW-0804">Transcription</keyword>